<dbReference type="InterPro" id="IPR055170">
    <property type="entry name" value="GFO_IDH_MocA-like_dom"/>
</dbReference>
<dbReference type="EMBL" id="JACBZP010000001">
    <property type="protein sequence ID" value="NYI67167.1"/>
    <property type="molecule type" value="Genomic_DNA"/>
</dbReference>
<name>A0A7Z0D1X6_9MICO</name>
<evidence type="ECO:0000313" key="6">
    <source>
        <dbReference type="Proteomes" id="UP000539111"/>
    </source>
</evidence>
<evidence type="ECO:0000256" key="2">
    <source>
        <dbReference type="ARBA" id="ARBA00023027"/>
    </source>
</evidence>
<dbReference type="Pfam" id="PF22725">
    <property type="entry name" value="GFO_IDH_MocA_C3"/>
    <property type="match status" value="1"/>
</dbReference>
<keyword evidence="2" id="KW-0520">NAD</keyword>
<dbReference type="Gene3D" id="3.40.50.720">
    <property type="entry name" value="NAD(P)-binding Rossmann-like Domain"/>
    <property type="match status" value="1"/>
</dbReference>
<reference evidence="5 6" key="1">
    <citation type="submission" date="2020-07" db="EMBL/GenBank/DDBJ databases">
        <title>Sequencing the genomes of 1000 actinobacteria strains.</title>
        <authorList>
            <person name="Klenk H.-P."/>
        </authorList>
    </citation>
    <scope>NUCLEOTIDE SEQUENCE [LARGE SCALE GENOMIC DNA]</scope>
    <source>
        <strain evidence="5 6">DSM 26341</strain>
    </source>
</reference>
<dbReference type="PANTHER" id="PTHR43818:SF11">
    <property type="entry name" value="BCDNA.GH03377"/>
    <property type="match status" value="1"/>
</dbReference>
<evidence type="ECO:0000313" key="5">
    <source>
        <dbReference type="EMBL" id="NYI67167.1"/>
    </source>
</evidence>
<feature type="domain" description="Gfo/Idh/MocA-like oxidoreductase N-terminal" evidence="3">
    <location>
        <begin position="6"/>
        <end position="131"/>
    </location>
</feature>
<proteinExistence type="predicted"/>
<dbReference type="InterPro" id="IPR036291">
    <property type="entry name" value="NAD(P)-bd_dom_sf"/>
</dbReference>
<protein>
    <submittedName>
        <fullName evidence="5">Putative dehydrogenase</fullName>
    </submittedName>
</protein>
<dbReference type="InterPro" id="IPR000683">
    <property type="entry name" value="Gfo/Idh/MocA-like_OxRdtase_N"/>
</dbReference>
<dbReference type="GO" id="GO:0016491">
    <property type="term" value="F:oxidoreductase activity"/>
    <property type="evidence" value="ECO:0007669"/>
    <property type="project" value="UniProtKB-KW"/>
</dbReference>
<keyword evidence="6" id="KW-1185">Reference proteome</keyword>
<dbReference type="Proteomes" id="UP000539111">
    <property type="component" value="Unassembled WGS sequence"/>
</dbReference>
<dbReference type="GO" id="GO:0000166">
    <property type="term" value="F:nucleotide binding"/>
    <property type="evidence" value="ECO:0007669"/>
    <property type="project" value="InterPro"/>
</dbReference>
<dbReference type="SUPFAM" id="SSF51735">
    <property type="entry name" value="NAD(P)-binding Rossmann-fold domains"/>
    <property type="match status" value="1"/>
</dbReference>
<dbReference type="Pfam" id="PF01408">
    <property type="entry name" value="GFO_IDH_MocA"/>
    <property type="match status" value="1"/>
</dbReference>
<evidence type="ECO:0000259" key="3">
    <source>
        <dbReference type="Pfam" id="PF01408"/>
    </source>
</evidence>
<dbReference type="AlphaFoldDB" id="A0A7Z0D1X6"/>
<feature type="domain" description="GFO/IDH/MocA-like oxidoreductase" evidence="4">
    <location>
        <begin position="143"/>
        <end position="285"/>
    </location>
</feature>
<dbReference type="InterPro" id="IPR050463">
    <property type="entry name" value="Gfo/Idh/MocA_oxidrdct_glycsds"/>
</dbReference>
<dbReference type="SUPFAM" id="SSF55347">
    <property type="entry name" value="Glyceraldehyde-3-phosphate dehydrogenase-like, C-terminal domain"/>
    <property type="match status" value="1"/>
</dbReference>
<comment type="caution">
    <text evidence="5">The sequence shown here is derived from an EMBL/GenBank/DDBJ whole genome shotgun (WGS) entry which is preliminary data.</text>
</comment>
<organism evidence="5 6">
    <name type="scientific">Spelaeicoccus albus</name>
    <dbReference type="NCBI Taxonomy" id="1280376"/>
    <lineage>
        <taxon>Bacteria</taxon>
        <taxon>Bacillati</taxon>
        <taxon>Actinomycetota</taxon>
        <taxon>Actinomycetes</taxon>
        <taxon>Micrococcales</taxon>
        <taxon>Brevibacteriaceae</taxon>
        <taxon>Spelaeicoccus</taxon>
    </lineage>
</organism>
<accession>A0A7Z0D1X6</accession>
<dbReference type="Gene3D" id="3.30.360.10">
    <property type="entry name" value="Dihydrodipicolinate Reductase, domain 2"/>
    <property type="match status" value="1"/>
</dbReference>
<evidence type="ECO:0000256" key="1">
    <source>
        <dbReference type="ARBA" id="ARBA00023002"/>
    </source>
</evidence>
<dbReference type="PANTHER" id="PTHR43818">
    <property type="entry name" value="BCDNA.GH03377"/>
    <property type="match status" value="1"/>
</dbReference>
<gene>
    <name evidence="5" type="ORF">BJY26_001473</name>
</gene>
<keyword evidence="1" id="KW-0560">Oxidoreductase</keyword>
<sequence>MADSLGIAVIGAGMAGRAHAAAYRTASTVYESVLPPIRLVSIGDVNADFGRAAADRFGYARTDSSWQAIAEADDIDVVSVVIANSLHRDVVTGLLEAGKHVLCEKPLSDSLANARAMADAARTAPGAARVGFTFRRTPGIAFIRDLIRDGTLGSVRHFSGRYWTDYATSSRAPMSWRYQGGPGTGALGDVGSHLTYIAEFLCGEMKSVSGGQFSTVITERPEPLGAVTGHDHVAVSDSYVSVENDDVASYAAEFATGIGTLEVSRVAPGHPNGLMFEVFCENGSAVFDQRRPGEIQLFIDDDRPGTNGFRQVILGPEHPYLGGGLAMDAPGTGFGQNEAFVYQARSFLEEVAGIDEADSLPRCASFDEGVHNMEILAAVADSAQANGKKVQL</sequence>
<dbReference type="RefSeq" id="WP_179426960.1">
    <property type="nucleotide sequence ID" value="NZ_JACBZP010000001.1"/>
</dbReference>
<evidence type="ECO:0000259" key="4">
    <source>
        <dbReference type="Pfam" id="PF22725"/>
    </source>
</evidence>